<dbReference type="NCBIfam" id="TIGR02595">
    <property type="entry name" value="PEP_CTERM"/>
    <property type="match status" value="1"/>
</dbReference>
<dbReference type="Pfam" id="PF07589">
    <property type="entry name" value="PEP-CTERM"/>
    <property type="match status" value="1"/>
</dbReference>
<dbReference type="Proteomes" id="UP000588068">
    <property type="component" value="Unassembled WGS sequence"/>
</dbReference>
<organism evidence="3 4">
    <name type="scientific">Povalibacter uvarum</name>
    <dbReference type="NCBI Taxonomy" id="732238"/>
    <lineage>
        <taxon>Bacteria</taxon>
        <taxon>Pseudomonadati</taxon>
        <taxon>Pseudomonadota</taxon>
        <taxon>Gammaproteobacteria</taxon>
        <taxon>Steroidobacterales</taxon>
        <taxon>Steroidobacteraceae</taxon>
        <taxon>Povalibacter</taxon>
    </lineage>
</organism>
<protein>
    <recommendedName>
        <fullName evidence="2">Ice-binding protein C-terminal domain-containing protein</fullName>
    </recommendedName>
</protein>
<feature type="domain" description="Ice-binding protein C-terminal" evidence="2">
    <location>
        <begin position="184"/>
        <end position="206"/>
    </location>
</feature>
<evidence type="ECO:0000313" key="3">
    <source>
        <dbReference type="EMBL" id="MBB6091853.1"/>
    </source>
</evidence>
<dbReference type="InterPro" id="IPR013424">
    <property type="entry name" value="Ice-binding_C"/>
</dbReference>
<feature type="chain" id="PRO_5032710105" description="Ice-binding protein C-terminal domain-containing protein" evidence="1">
    <location>
        <begin position="20"/>
        <end position="211"/>
    </location>
</feature>
<comment type="caution">
    <text evidence="3">The sequence shown here is derived from an EMBL/GenBank/DDBJ whole genome shotgun (WGS) entry which is preliminary data.</text>
</comment>
<evidence type="ECO:0000256" key="1">
    <source>
        <dbReference type="SAM" id="SignalP"/>
    </source>
</evidence>
<dbReference type="EMBL" id="JACHHZ010000001">
    <property type="protein sequence ID" value="MBB6091853.1"/>
    <property type="molecule type" value="Genomic_DNA"/>
</dbReference>
<keyword evidence="4" id="KW-1185">Reference proteome</keyword>
<proteinExistence type="predicted"/>
<gene>
    <name evidence="3" type="ORF">HNQ60_000699</name>
</gene>
<sequence length="211" mass="22812">MRTKALMLCALLLPGAAAAVPITFEFSGIFAARIPYAEQYMPGPVPMSGTITINSDAVLTDSRDGYTRYGPAIESLSLNVVDGHFTAVPGTGAAGFEQYGPNSPEWREMDGGFTAALNDGRRFGFYLWGSCATVDCPDASLGMYLAQDDWFNIPDMLTKSITITVSEGAAPDLTWIYDVHTFRQVPEPSTFALLGIGLLGVVTRRRKMDHA</sequence>
<name>A0A841HGQ0_9GAMM</name>
<accession>A0A841HGQ0</accession>
<dbReference type="AlphaFoldDB" id="A0A841HGQ0"/>
<evidence type="ECO:0000259" key="2">
    <source>
        <dbReference type="Pfam" id="PF07589"/>
    </source>
</evidence>
<feature type="signal peptide" evidence="1">
    <location>
        <begin position="1"/>
        <end position="19"/>
    </location>
</feature>
<reference evidence="3 4" key="1">
    <citation type="submission" date="2020-08" db="EMBL/GenBank/DDBJ databases">
        <title>Genomic Encyclopedia of Type Strains, Phase IV (KMG-IV): sequencing the most valuable type-strain genomes for metagenomic binning, comparative biology and taxonomic classification.</title>
        <authorList>
            <person name="Goeker M."/>
        </authorList>
    </citation>
    <scope>NUCLEOTIDE SEQUENCE [LARGE SCALE GENOMIC DNA]</scope>
    <source>
        <strain evidence="3 4">DSM 26723</strain>
    </source>
</reference>
<keyword evidence="1" id="KW-0732">Signal</keyword>
<dbReference type="RefSeq" id="WP_184329624.1">
    <property type="nucleotide sequence ID" value="NZ_JACHHZ010000001.1"/>
</dbReference>
<evidence type="ECO:0000313" key="4">
    <source>
        <dbReference type="Proteomes" id="UP000588068"/>
    </source>
</evidence>